<sequence>MEGQDLFSNLPEGCISHILSLTSPPDVCRSSAVCSIFRSASESDIIWERFLPSDHPDILNRSVSPLHLSSKKELFFGLLDPILIDEGKMSFSIERQTGRKCFMLSPRQLWIAWGGTQRIGSGFLFLNQGSQRWQSS</sequence>
<evidence type="ECO:0000313" key="2">
    <source>
        <dbReference type="Proteomes" id="UP001234297"/>
    </source>
</evidence>
<comment type="caution">
    <text evidence="1">The sequence shown here is derived from an EMBL/GenBank/DDBJ whole genome shotgun (WGS) entry which is preliminary data.</text>
</comment>
<dbReference type="Proteomes" id="UP001234297">
    <property type="component" value="Chromosome 12"/>
</dbReference>
<protein>
    <submittedName>
        <fullName evidence="1">Uncharacterized protein</fullName>
    </submittedName>
</protein>
<keyword evidence="2" id="KW-1185">Reference proteome</keyword>
<evidence type="ECO:0000313" key="1">
    <source>
        <dbReference type="EMBL" id="KAJ8616100.1"/>
    </source>
</evidence>
<name>A0ACC2K4S8_PERAE</name>
<dbReference type="EMBL" id="CM056820">
    <property type="protein sequence ID" value="KAJ8616100.1"/>
    <property type="molecule type" value="Genomic_DNA"/>
</dbReference>
<accession>A0ACC2K4S8</accession>
<reference evidence="1 2" key="1">
    <citation type="journal article" date="2022" name="Hortic Res">
        <title>A haplotype resolved chromosomal level avocado genome allows analysis of novel avocado genes.</title>
        <authorList>
            <person name="Nath O."/>
            <person name="Fletcher S.J."/>
            <person name="Hayward A."/>
            <person name="Shaw L.M."/>
            <person name="Masouleh A.K."/>
            <person name="Furtado A."/>
            <person name="Henry R.J."/>
            <person name="Mitter N."/>
        </authorList>
    </citation>
    <scope>NUCLEOTIDE SEQUENCE [LARGE SCALE GENOMIC DNA]</scope>
    <source>
        <strain evidence="2">cv. Hass</strain>
    </source>
</reference>
<proteinExistence type="predicted"/>
<gene>
    <name evidence="1" type="ORF">MRB53_035472</name>
</gene>
<organism evidence="1 2">
    <name type="scientific">Persea americana</name>
    <name type="common">Avocado</name>
    <dbReference type="NCBI Taxonomy" id="3435"/>
    <lineage>
        <taxon>Eukaryota</taxon>
        <taxon>Viridiplantae</taxon>
        <taxon>Streptophyta</taxon>
        <taxon>Embryophyta</taxon>
        <taxon>Tracheophyta</taxon>
        <taxon>Spermatophyta</taxon>
        <taxon>Magnoliopsida</taxon>
        <taxon>Magnoliidae</taxon>
        <taxon>Laurales</taxon>
        <taxon>Lauraceae</taxon>
        <taxon>Persea</taxon>
    </lineage>
</organism>